<dbReference type="EMBL" id="DWUW01000285">
    <property type="protein sequence ID" value="HJD32261.1"/>
    <property type="molecule type" value="Genomic_DNA"/>
</dbReference>
<proteinExistence type="predicted"/>
<accession>A0A9D2TZF5</accession>
<gene>
    <name evidence="3" type="ORF">H9912_10015</name>
</gene>
<protein>
    <recommendedName>
        <fullName evidence="5">Lipoprotein</fullName>
    </recommendedName>
</protein>
<name>A0A9D2TZF5_9FIRM</name>
<feature type="chain" id="PRO_5039064029" description="Lipoprotein" evidence="2">
    <location>
        <begin position="26"/>
        <end position="109"/>
    </location>
</feature>
<feature type="signal peptide" evidence="2">
    <location>
        <begin position="1"/>
        <end position="25"/>
    </location>
</feature>
<evidence type="ECO:0000313" key="4">
    <source>
        <dbReference type="Proteomes" id="UP000823851"/>
    </source>
</evidence>
<sequence>MKEPKQILSRPALLFLLLMTLVCMAACGKQEQDPEDMAERMTETAEETNGGNSTARESSDILDDAGNVVEHAAEDTGDAVKDVIDGAGNVIKDAADGISDTVKDMAGQP</sequence>
<organism evidence="3 4">
    <name type="scientific">Candidatus Eisenbergiella stercorigallinarum</name>
    <dbReference type="NCBI Taxonomy" id="2838557"/>
    <lineage>
        <taxon>Bacteria</taxon>
        <taxon>Bacillati</taxon>
        <taxon>Bacillota</taxon>
        <taxon>Clostridia</taxon>
        <taxon>Lachnospirales</taxon>
        <taxon>Lachnospiraceae</taxon>
        <taxon>Eisenbergiella</taxon>
    </lineage>
</organism>
<dbReference type="Proteomes" id="UP000823851">
    <property type="component" value="Unassembled WGS sequence"/>
</dbReference>
<evidence type="ECO:0000313" key="3">
    <source>
        <dbReference type="EMBL" id="HJD32261.1"/>
    </source>
</evidence>
<evidence type="ECO:0000256" key="1">
    <source>
        <dbReference type="SAM" id="MobiDB-lite"/>
    </source>
</evidence>
<reference evidence="3" key="2">
    <citation type="submission" date="2021-04" db="EMBL/GenBank/DDBJ databases">
        <authorList>
            <person name="Gilroy R."/>
        </authorList>
    </citation>
    <scope>NUCLEOTIDE SEQUENCE</scope>
    <source>
        <strain evidence="3">ChiHjej8B7-25341</strain>
    </source>
</reference>
<evidence type="ECO:0008006" key="5">
    <source>
        <dbReference type="Google" id="ProtNLM"/>
    </source>
</evidence>
<reference evidence="3" key="1">
    <citation type="journal article" date="2021" name="PeerJ">
        <title>Extensive microbial diversity within the chicken gut microbiome revealed by metagenomics and culture.</title>
        <authorList>
            <person name="Gilroy R."/>
            <person name="Ravi A."/>
            <person name="Getino M."/>
            <person name="Pursley I."/>
            <person name="Horton D.L."/>
            <person name="Alikhan N.F."/>
            <person name="Baker D."/>
            <person name="Gharbi K."/>
            <person name="Hall N."/>
            <person name="Watson M."/>
            <person name="Adriaenssens E.M."/>
            <person name="Foster-Nyarko E."/>
            <person name="Jarju S."/>
            <person name="Secka A."/>
            <person name="Antonio M."/>
            <person name="Oren A."/>
            <person name="Chaudhuri R.R."/>
            <person name="La Ragione R."/>
            <person name="Hildebrand F."/>
            <person name="Pallen M.J."/>
        </authorList>
    </citation>
    <scope>NUCLEOTIDE SEQUENCE</scope>
    <source>
        <strain evidence="3">ChiHjej8B7-25341</strain>
    </source>
</reference>
<dbReference type="AlphaFoldDB" id="A0A9D2TZF5"/>
<keyword evidence="2" id="KW-0732">Signal</keyword>
<comment type="caution">
    <text evidence="3">The sequence shown here is derived from an EMBL/GenBank/DDBJ whole genome shotgun (WGS) entry which is preliminary data.</text>
</comment>
<evidence type="ECO:0000256" key="2">
    <source>
        <dbReference type="SAM" id="SignalP"/>
    </source>
</evidence>
<feature type="region of interest" description="Disordered" evidence="1">
    <location>
        <begin position="30"/>
        <end position="64"/>
    </location>
</feature>